<dbReference type="SUPFAM" id="SSF54060">
    <property type="entry name" value="His-Me finger endonucleases"/>
    <property type="match status" value="1"/>
</dbReference>
<name>D4P7L4_9CAUD</name>
<accession>D4P7L4</accession>
<keyword evidence="2" id="KW-1185">Reference proteome</keyword>
<dbReference type="RefSeq" id="YP_009017717.1">
    <property type="nucleotide sequence ID" value="NC_023735.1"/>
</dbReference>
<dbReference type="KEGG" id="vg:18565680"/>
<sequence length="163" mass="19090">MPEIWMPIRDFPKYLISPEGAIKNKQRRLLVKTSQNAQGVVMVKLMGDDGRHTRSVALLVAQAYLPPPRNPSYNSVIFLDGDRTNCSALNLMWRPRWYAVRYHKMFEREPMNISVMIEDTGETFGTLREACMKYGLDEQYTYIDMLNGDPCFHYGYRFRHLSE</sequence>
<gene>
    <name evidence="1" type="ORF">Pepy6gene103</name>
</gene>
<organism evidence="1 2">
    <name type="scientific">Rhodococcus phage ReqiPepy6</name>
    <dbReference type="NCBI Taxonomy" id="691965"/>
    <lineage>
        <taxon>Viruses</taxon>
        <taxon>Duplodnaviria</taxon>
        <taxon>Heunggongvirae</taxon>
        <taxon>Uroviricota</taxon>
        <taxon>Caudoviricetes</taxon>
        <taxon>Pepyhexavirus</taxon>
        <taxon>Pepyhexavirus pepy6</taxon>
    </lineage>
</organism>
<dbReference type="Proteomes" id="UP000002347">
    <property type="component" value="Segment"/>
</dbReference>
<evidence type="ECO:0000313" key="1">
    <source>
        <dbReference type="EMBL" id="ADD80994.1"/>
    </source>
</evidence>
<dbReference type="GeneID" id="18565680"/>
<reference evidence="1 2" key="1">
    <citation type="journal article" date="2011" name="Appl. Environ. Microbiol.">
        <title>Genomic and functional analyses of Rhodococcus equi phages ReqiPepy6, ReqiPoco6, ReqiPine5, and ReqiDocB7.</title>
        <authorList>
            <person name="Summer E.J."/>
            <person name="Liu M."/>
            <person name="Gill J.J."/>
            <person name="Grant M."/>
            <person name="Chan-Cortes T.N."/>
            <person name="Ferguson L."/>
            <person name="Janes C."/>
            <person name="Lange K."/>
            <person name="Bertoli M."/>
            <person name="Moore C."/>
            <person name="Orchard R.C."/>
            <person name="Cohen N."/>
            <person name="Young R."/>
        </authorList>
    </citation>
    <scope>NUCLEOTIDE SEQUENCE [LARGE SCALE GENOMIC DNA]</scope>
</reference>
<dbReference type="GO" id="GO:0016788">
    <property type="term" value="F:hydrolase activity, acting on ester bonds"/>
    <property type="evidence" value="ECO:0007669"/>
    <property type="project" value="InterPro"/>
</dbReference>
<dbReference type="OrthoDB" id="18171at10239"/>
<dbReference type="Gene3D" id="3.90.75.20">
    <property type="match status" value="1"/>
</dbReference>
<proteinExistence type="predicted"/>
<dbReference type="InterPro" id="IPR044925">
    <property type="entry name" value="His-Me_finger_sf"/>
</dbReference>
<dbReference type="EMBL" id="GU580941">
    <property type="protein sequence ID" value="ADD80994.1"/>
    <property type="molecule type" value="Genomic_DNA"/>
</dbReference>
<evidence type="ECO:0000313" key="2">
    <source>
        <dbReference type="Proteomes" id="UP000002347"/>
    </source>
</evidence>
<protein>
    <submittedName>
        <fullName evidence="1">Gp103</fullName>
    </submittedName>
</protein>